<evidence type="ECO:0000256" key="2">
    <source>
        <dbReference type="ARBA" id="ARBA00023002"/>
    </source>
</evidence>
<reference evidence="8" key="2">
    <citation type="submission" date="2010-01" db="EMBL/GenBank/DDBJ databases">
        <title>The complete genome of Conexibacter woesei DSM 14684.</title>
        <authorList>
            <consortium name="US DOE Joint Genome Institute (JGI-PGF)"/>
            <person name="Lucas S."/>
            <person name="Copeland A."/>
            <person name="Lapidus A."/>
            <person name="Glavina del Rio T."/>
            <person name="Dalin E."/>
            <person name="Tice H."/>
            <person name="Bruce D."/>
            <person name="Goodwin L."/>
            <person name="Pitluck S."/>
            <person name="Kyrpides N."/>
            <person name="Mavromatis K."/>
            <person name="Ivanova N."/>
            <person name="Mikhailova N."/>
            <person name="Chertkov O."/>
            <person name="Brettin T."/>
            <person name="Detter J.C."/>
            <person name="Han C."/>
            <person name="Larimer F."/>
            <person name="Land M."/>
            <person name="Hauser L."/>
            <person name="Markowitz V."/>
            <person name="Cheng J.-F."/>
            <person name="Hugenholtz P."/>
            <person name="Woyke T."/>
            <person name="Wu D."/>
            <person name="Pukall R."/>
            <person name="Steenblock K."/>
            <person name="Schneider S."/>
            <person name="Klenk H.-P."/>
            <person name="Eisen J.A."/>
        </authorList>
    </citation>
    <scope>NUCLEOTIDE SEQUENCE [LARGE SCALE GENOMIC DNA]</scope>
    <source>
        <strain evidence="8">DSM 14684 / CIP 108061 / JCM 11494 / NBRC 100937 / ID131577</strain>
    </source>
</reference>
<dbReference type="PROSITE" id="PS00895">
    <property type="entry name" value="3_HYDROXYISOBUT_DH"/>
    <property type="match status" value="1"/>
</dbReference>
<dbReference type="SUPFAM" id="SSF51735">
    <property type="entry name" value="NAD(P)-binding Rossmann-fold domains"/>
    <property type="match status" value="1"/>
</dbReference>
<name>D3FEZ8_CONWI</name>
<dbReference type="Gene3D" id="3.40.50.720">
    <property type="entry name" value="NAD(P)-binding Rossmann-like Domain"/>
    <property type="match status" value="1"/>
</dbReference>
<dbReference type="InterPro" id="IPR036291">
    <property type="entry name" value="NAD(P)-bd_dom_sf"/>
</dbReference>
<dbReference type="RefSeq" id="WP_012934766.1">
    <property type="nucleotide sequence ID" value="NC_013739.1"/>
</dbReference>
<dbReference type="KEGG" id="cwo:Cwoe_3297"/>
<accession>D3FEZ8</accession>
<dbReference type="InterPro" id="IPR006115">
    <property type="entry name" value="6PGDH_NADP-bd"/>
</dbReference>
<gene>
    <name evidence="7" type="ordered locus">Cwoe_3297</name>
</gene>
<keyword evidence="8" id="KW-1185">Reference proteome</keyword>
<dbReference type="PANTHER" id="PTHR43060:SF15">
    <property type="entry name" value="3-HYDROXYISOBUTYRATE DEHYDROGENASE-LIKE 1, MITOCHONDRIAL-RELATED"/>
    <property type="match status" value="1"/>
</dbReference>
<dbReference type="Pfam" id="PF03446">
    <property type="entry name" value="NAD_binding_2"/>
    <property type="match status" value="1"/>
</dbReference>
<dbReference type="PANTHER" id="PTHR43060">
    <property type="entry name" value="3-HYDROXYISOBUTYRATE DEHYDROGENASE-LIKE 1, MITOCHONDRIAL-RELATED"/>
    <property type="match status" value="1"/>
</dbReference>
<dbReference type="OrthoDB" id="3185659at2"/>
<dbReference type="Gene3D" id="1.10.1040.10">
    <property type="entry name" value="N-(1-d-carboxylethyl)-l-norvaline Dehydrogenase, domain 2"/>
    <property type="match status" value="1"/>
</dbReference>
<dbReference type="GO" id="GO:0051287">
    <property type="term" value="F:NAD binding"/>
    <property type="evidence" value="ECO:0007669"/>
    <property type="project" value="InterPro"/>
</dbReference>
<protein>
    <submittedName>
        <fullName evidence="7">6-phosphogluconate dehydrogenase NAD-binding protein</fullName>
    </submittedName>
</protein>
<dbReference type="HOGENOM" id="CLU_035117_1_0_11"/>
<evidence type="ECO:0000256" key="1">
    <source>
        <dbReference type="ARBA" id="ARBA00009080"/>
    </source>
</evidence>
<dbReference type="PIRSF" id="PIRSF000103">
    <property type="entry name" value="HIBADH"/>
    <property type="match status" value="1"/>
</dbReference>
<feature type="active site" evidence="4">
    <location>
        <position position="172"/>
    </location>
</feature>
<dbReference type="GO" id="GO:0016491">
    <property type="term" value="F:oxidoreductase activity"/>
    <property type="evidence" value="ECO:0007669"/>
    <property type="project" value="UniProtKB-KW"/>
</dbReference>
<dbReference type="eggNOG" id="COG2084">
    <property type="taxonomic scope" value="Bacteria"/>
</dbReference>
<dbReference type="AlphaFoldDB" id="D3FEZ8"/>
<dbReference type="GO" id="GO:0016054">
    <property type="term" value="P:organic acid catabolic process"/>
    <property type="evidence" value="ECO:0007669"/>
    <property type="project" value="UniProtKB-ARBA"/>
</dbReference>
<dbReference type="GO" id="GO:0050661">
    <property type="term" value="F:NADP binding"/>
    <property type="evidence" value="ECO:0007669"/>
    <property type="project" value="InterPro"/>
</dbReference>
<dbReference type="InterPro" id="IPR029154">
    <property type="entry name" value="HIBADH-like_NADP-bd"/>
</dbReference>
<dbReference type="InterPro" id="IPR013328">
    <property type="entry name" value="6PGD_dom2"/>
</dbReference>
<evidence type="ECO:0000256" key="3">
    <source>
        <dbReference type="ARBA" id="ARBA00023027"/>
    </source>
</evidence>
<comment type="similarity">
    <text evidence="1">Belongs to the HIBADH-related family.</text>
</comment>
<proteinExistence type="inferred from homology"/>
<keyword evidence="2" id="KW-0560">Oxidoreductase</keyword>
<feature type="domain" description="3-hydroxyisobutyrate dehydrogenase-like NAD-binding" evidence="6">
    <location>
        <begin position="166"/>
        <end position="286"/>
    </location>
</feature>
<dbReference type="SUPFAM" id="SSF48179">
    <property type="entry name" value="6-phosphogluconate dehydrogenase C-terminal domain-like"/>
    <property type="match status" value="1"/>
</dbReference>
<dbReference type="STRING" id="469383.Cwoe_3297"/>
<evidence type="ECO:0000313" key="7">
    <source>
        <dbReference type="EMBL" id="ADB51715.1"/>
    </source>
</evidence>
<organism evidence="7 8">
    <name type="scientific">Conexibacter woesei (strain DSM 14684 / CCUG 47730 / CIP 108061 / JCM 11494 / NBRC 100937 / ID131577)</name>
    <dbReference type="NCBI Taxonomy" id="469383"/>
    <lineage>
        <taxon>Bacteria</taxon>
        <taxon>Bacillati</taxon>
        <taxon>Actinomycetota</taxon>
        <taxon>Thermoleophilia</taxon>
        <taxon>Solirubrobacterales</taxon>
        <taxon>Conexibacteraceae</taxon>
        <taxon>Conexibacter</taxon>
    </lineage>
</organism>
<feature type="domain" description="6-phosphogluconate dehydrogenase NADP-binding" evidence="5">
    <location>
        <begin position="3"/>
        <end position="163"/>
    </location>
</feature>
<dbReference type="InterPro" id="IPR002204">
    <property type="entry name" value="3-OH-isobutyrate_DH-rel_CS"/>
</dbReference>
<dbReference type="Proteomes" id="UP000008229">
    <property type="component" value="Chromosome"/>
</dbReference>
<reference evidence="7 8" key="1">
    <citation type="journal article" date="2010" name="Stand. Genomic Sci.">
        <title>Complete genome sequence of Conexibacter woesei type strain (ID131577).</title>
        <authorList>
            <person name="Pukall R."/>
            <person name="Lapidus A."/>
            <person name="Glavina Del Rio T."/>
            <person name="Copeland A."/>
            <person name="Tice H."/>
            <person name="Cheng J.-F."/>
            <person name="Lucas S."/>
            <person name="Chen F."/>
            <person name="Nolan M."/>
            <person name="Bruce D."/>
            <person name="Goodwin L."/>
            <person name="Pitluck S."/>
            <person name="Mavromatis K."/>
            <person name="Ivanova N."/>
            <person name="Ovchinnikova G."/>
            <person name="Pati A."/>
            <person name="Chen A."/>
            <person name="Palaniappan K."/>
            <person name="Land M."/>
            <person name="Hauser L."/>
            <person name="Chang Y.-J."/>
            <person name="Jeffries C.D."/>
            <person name="Chain P."/>
            <person name="Meincke L."/>
            <person name="Sims D."/>
            <person name="Brettin T."/>
            <person name="Detter J.C."/>
            <person name="Rohde M."/>
            <person name="Goeker M."/>
            <person name="Bristow J."/>
            <person name="Eisen J.A."/>
            <person name="Markowitz V."/>
            <person name="Kyrpides N.C."/>
            <person name="Klenk H.-P."/>
            <person name="Hugenholtz P."/>
        </authorList>
    </citation>
    <scope>NUCLEOTIDE SEQUENCE [LARGE SCALE GENOMIC DNA]</scope>
    <source>
        <strain evidence="8">DSM 14684 / CIP 108061 / JCM 11494 / NBRC 100937 / ID131577</strain>
    </source>
</reference>
<dbReference type="Pfam" id="PF14833">
    <property type="entry name" value="NAD_binding_11"/>
    <property type="match status" value="1"/>
</dbReference>
<keyword evidence="3" id="KW-0520">NAD</keyword>
<sequence length="296" mass="30567">MERIGFIGLGIMGSRMAANLRRAGHPVTVWNRTRARAEAWAAEHGGTVAATPAEVAAASDVVITIVVDGTQVEQVLLGEDGVVEDARPGLLCIDMSTIAPDESRQIAARLAERGVAFVDAPVTGSSPKAEDGTLTIMVGGAEADVARARPVLERMGEKIVHVGPVGQGETVKVLCNAVAATNAATLAQALLVGKRAGVDLERMVDVLKASSAGSAMADLKAGPMLAHDFTTLFKLEHMLKDVRYALDAGEAAGAPFPFAAATRELLSAGVGRGLGEQDFAAVLEVLEGLAGARLDD</sequence>
<evidence type="ECO:0000259" key="5">
    <source>
        <dbReference type="Pfam" id="PF03446"/>
    </source>
</evidence>
<dbReference type="EMBL" id="CP001854">
    <property type="protein sequence ID" value="ADB51715.1"/>
    <property type="molecule type" value="Genomic_DNA"/>
</dbReference>
<dbReference type="InterPro" id="IPR008927">
    <property type="entry name" value="6-PGluconate_DH-like_C_sf"/>
</dbReference>
<evidence type="ECO:0000259" key="6">
    <source>
        <dbReference type="Pfam" id="PF14833"/>
    </source>
</evidence>
<evidence type="ECO:0000313" key="8">
    <source>
        <dbReference type="Proteomes" id="UP000008229"/>
    </source>
</evidence>
<evidence type="ECO:0000256" key="4">
    <source>
        <dbReference type="PIRSR" id="PIRSR000103-1"/>
    </source>
</evidence>
<dbReference type="InterPro" id="IPR015815">
    <property type="entry name" value="HIBADH-related"/>
</dbReference>